<dbReference type="AlphaFoldDB" id="A0A915E8M7"/>
<accession>A0A915E8M7</accession>
<evidence type="ECO:0000313" key="3">
    <source>
        <dbReference type="WBParaSite" id="jg3526"/>
    </source>
</evidence>
<dbReference type="WBParaSite" id="jg3526">
    <property type="protein sequence ID" value="jg3526"/>
    <property type="gene ID" value="jg3526"/>
</dbReference>
<reference evidence="3" key="1">
    <citation type="submission" date="2022-11" db="UniProtKB">
        <authorList>
            <consortium name="WormBaseParasite"/>
        </authorList>
    </citation>
    <scope>IDENTIFICATION</scope>
</reference>
<sequence>MIFQFNIIIQLKFSSLKSCQYYHSTSSKLRLRLSSSLTAAQFNQLLYPVISDCQGQSISSYVSLTNSKRSGQSPAISPEKASSAPVNMPAPLQSIGQSSSPASCQQSKHSDGLSNWSPNCVTASPEVKRGNAQNLLLWKESSAASMLPRSDVPFQDGTPEQQAPRSDAGWVKCASSSGRLVSHMVSSSASSHVYAPTPVKWGESEVVSQPSPMGSFQQPAQPSVPVSCQSSGLQLIQSCYGDSSDDEEDLQSTEFNSLLTSVIPPVSIKSLSMCTDSAASITPRPKCSGIDSPPMRWITLMSGLLLI</sequence>
<evidence type="ECO:0000313" key="2">
    <source>
        <dbReference type="Proteomes" id="UP000887574"/>
    </source>
</evidence>
<feature type="region of interest" description="Disordered" evidence="1">
    <location>
        <begin position="69"/>
        <end position="119"/>
    </location>
</feature>
<feature type="region of interest" description="Disordered" evidence="1">
    <location>
        <begin position="148"/>
        <end position="169"/>
    </location>
</feature>
<protein>
    <submittedName>
        <fullName evidence="3">Uncharacterized protein</fullName>
    </submittedName>
</protein>
<name>A0A915E8M7_9BILA</name>
<evidence type="ECO:0000256" key="1">
    <source>
        <dbReference type="SAM" id="MobiDB-lite"/>
    </source>
</evidence>
<dbReference type="Proteomes" id="UP000887574">
    <property type="component" value="Unplaced"/>
</dbReference>
<feature type="compositionally biased region" description="Polar residues" evidence="1">
    <location>
        <begin position="94"/>
        <end position="119"/>
    </location>
</feature>
<keyword evidence="2" id="KW-1185">Reference proteome</keyword>
<proteinExistence type="predicted"/>
<organism evidence="2 3">
    <name type="scientific">Ditylenchus dipsaci</name>
    <dbReference type="NCBI Taxonomy" id="166011"/>
    <lineage>
        <taxon>Eukaryota</taxon>
        <taxon>Metazoa</taxon>
        <taxon>Ecdysozoa</taxon>
        <taxon>Nematoda</taxon>
        <taxon>Chromadorea</taxon>
        <taxon>Rhabditida</taxon>
        <taxon>Tylenchina</taxon>
        <taxon>Tylenchomorpha</taxon>
        <taxon>Sphaerularioidea</taxon>
        <taxon>Anguinidae</taxon>
        <taxon>Anguininae</taxon>
        <taxon>Ditylenchus</taxon>
    </lineage>
</organism>